<evidence type="ECO:0000313" key="2">
    <source>
        <dbReference type="Proteomes" id="UP001165101"/>
    </source>
</evidence>
<accession>A0ACB5TH21</accession>
<protein>
    <submittedName>
        <fullName evidence="1">Unnamed protein product</fullName>
    </submittedName>
</protein>
<comment type="caution">
    <text evidence="1">The sequence shown here is derived from an EMBL/GenBank/DDBJ whole genome shotgun (WGS) entry which is preliminary data.</text>
</comment>
<dbReference type="Proteomes" id="UP001165101">
    <property type="component" value="Unassembled WGS sequence"/>
</dbReference>
<dbReference type="EMBL" id="BSXV01000220">
    <property type="protein sequence ID" value="GME88125.1"/>
    <property type="molecule type" value="Genomic_DNA"/>
</dbReference>
<name>A0ACB5TH21_CANBO</name>
<evidence type="ECO:0000313" key="1">
    <source>
        <dbReference type="EMBL" id="GME88125.1"/>
    </source>
</evidence>
<sequence length="1769" mass="200539">MDYLGLERGTIRAKALEKLAQIAAKKAPANPEHLVDAVPETFKTLLSRTPGTDLSGKPIPHHELEILFALCESAGNIKNETQATVLLDRLSNYLAESSTQSFLSSRTFQLLRPTPWTFLTFNLASAICKLAINFPSLYPRAEDSFVYYLDSLNNGERNITKYFSIAGFLNGFIKNTKFLNLKFINIINEHLTKEYIVDLESVLANLSEPLYNDLVSSFEETGFEFSSVYLLCSLQILYREYLKSLLSIDATNSISKYILLIKEKKSSEKLLLSESVSESLPSIAEFSLSTINFVQTNPERFVSATMSRKNNGFSIIANSLDCLLLCMETSTVDEEKLKEIVFSYLDEVEKYIDSHSKDVIEIANSDILPFLFYTCAYLSINDNAVGYRLHRVCPIVLSLPLINIDAVKEMAYSIAFSLQYLSQDEIVSTIYVLTNVLLEDSDEKPNHDIRNNKTRSSTLNSEVDSNILDEVSEVSIEIQPIVFRNIIETVLEIARQLNDESVNILVTTILSQKIKKQSYDLNILILHGLCGFINFMAKREFLVTVRSFFELSLHSLKHNDEAAIASINECWVCFSQSVRSCGDNDAYELYLHEILSTIVALGDMDDISSHRSNTDVHLAATKIALLLKPLAYLFPDINEESNIPKSKEIISLFKDAWSNLAVHGFAYKSLLTQKYFTCLRRIAHSSPALASESSWNRTETSIEMNTILRRGTSKRTEKLHKDTLSPIMNVNLLDGPVSRPKLFFLSATLLLENLRMSCGNCSTILDYFSDPSIAITGIQSFINDISIFNIKEYTNLIKSGGKHQFTVEEVSNQLRQIFIFTCHRDIDLQRTALTCSDYLISRVPSSLCHSESLFPLLDILSLLFESVIDADTHEYEPSTRFISSNCQVELFLSDSYKWRHDTLDQLSVAARKWVTLSLTKCNKDMKSLLQAYISKFKGTPSKGIDYGVSFALEMAGKVLPVDRELFALERSAYNRTDTIAGFLTQFSWKSNFKHEVYSKISGYTVTDGHAVVLKIRNTLKSLETRLENKEDVSAEEFNSALQDASAAVILGSIPAGDILAAIVRIPFIRFDVTDIEVGIDIWLTIIKEKPMLASSIISQILYRFEESIKQNKGLYDCSYDIDNSKFNLMSYLPSSKESIDYQGNQAARLFKPHLLLIRFFSSHFEVAKYQSDHIFKLFTRATLISLSSLPNASYHPFSRLIRFELVKFALDLLSVHILLNSRDISALVTAIYDGSLSWFTKKAITPYGSNKLKIKADFGVLNSVARQVKEMRLPNVDMKRDILLLFLEQEISFLSTWLNPLNPTDISGQYSSSKADEKLIVSAFNIDGKLAINLVSRYNLQKYDKLLYKLIIDSPVKVLNEPDAVNYVLEYNNVGSGFDMKYLTLWDSVAPLDAINFFLPPHNKNPFVLQLTMRSIESYDIFLTFFYVPQIVQALRYDNELAYVRRYILETANVSQLFAHQIIWNMSANMYKDEDSTIPDGIKPVLDNVRDTMVSEFSIEDKKFYEKEFSFFSEVTGISGKLKPYIKKSKQEKKVKIDEEMAIIKVEEGVYLPSNPDGTVTDINRKSGRPLQSHAKAPFMASFQIKKEVPRVVDDHVINEEVNSTLAAIFKVGDDCRQDVLALQLISILRTIWMDAGLDVYVFPYRVTATAPGCGIIDVLPNSISRDMLGREAVNGLYEYFITQFGPETSPEFQHARNNFIKSLASYSVITYLLQIKDRHNGNIMYDNQGHILHIDFGFCFDIVPGGVKFEQSPFKLTREMVRVMGEII</sequence>
<reference evidence="1" key="1">
    <citation type="submission" date="2023-04" db="EMBL/GenBank/DDBJ databases">
        <title>Candida boidinii NBRC 1967.</title>
        <authorList>
            <person name="Ichikawa N."/>
            <person name="Sato H."/>
            <person name="Tonouchi N."/>
        </authorList>
    </citation>
    <scope>NUCLEOTIDE SEQUENCE</scope>
    <source>
        <strain evidence="1">NBRC 1967</strain>
    </source>
</reference>
<organism evidence="1 2">
    <name type="scientific">Candida boidinii</name>
    <name type="common">Yeast</name>
    <dbReference type="NCBI Taxonomy" id="5477"/>
    <lineage>
        <taxon>Eukaryota</taxon>
        <taxon>Fungi</taxon>
        <taxon>Dikarya</taxon>
        <taxon>Ascomycota</taxon>
        <taxon>Saccharomycotina</taxon>
        <taxon>Pichiomycetes</taxon>
        <taxon>Pichiales</taxon>
        <taxon>Pichiaceae</taxon>
        <taxon>Ogataea</taxon>
        <taxon>Ogataea/Candida clade</taxon>
    </lineage>
</organism>
<gene>
    <name evidence="1" type="ORF">Cboi01_000073200</name>
</gene>
<keyword evidence="2" id="KW-1185">Reference proteome</keyword>
<proteinExistence type="predicted"/>